<organism evidence="1 2">
    <name type="scientific">Paenibacillus hexagrammi</name>
    <dbReference type="NCBI Taxonomy" id="2908839"/>
    <lineage>
        <taxon>Bacteria</taxon>
        <taxon>Bacillati</taxon>
        <taxon>Bacillota</taxon>
        <taxon>Bacilli</taxon>
        <taxon>Bacillales</taxon>
        <taxon>Paenibacillaceae</taxon>
        <taxon>Paenibacillus</taxon>
    </lineage>
</organism>
<dbReference type="RefSeq" id="WP_235121172.1">
    <property type="nucleotide sequence ID" value="NZ_CP090978.1"/>
</dbReference>
<evidence type="ECO:0000313" key="1">
    <source>
        <dbReference type="EMBL" id="UJF34598.1"/>
    </source>
</evidence>
<proteinExistence type="predicted"/>
<reference evidence="1 2" key="1">
    <citation type="journal article" date="2024" name="Int. J. Syst. Evol. Microbiol.">
        <title>Paenibacillus hexagrammi sp. nov., a novel bacterium isolated from the gut content of Hexagrammos agrammus.</title>
        <authorList>
            <person name="Jung H.K."/>
            <person name="Kim D.G."/>
            <person name="Zin H."/>
            <person name="Park J."/>
            <person name="Jung H."/>
            <person name="Kim Y.O."/>
            <person name="Kong H.J."/>
            <person name="Kim J.W."/>
            <person name="Kim Y.S."/>
        </authorList>
    </citation>
    <scope>NUCLEOTIDE SEQUENCE [LARGE SCALE GENOMIC DNA]</scope>
    <source>
        <strain evidence="1 2">YPD9-1</strain>
    </source>
</reference>
<accession>A0ABY3SKL9</accession>
<dbReference type="EMBL" id="CP090978">
    <property type="protein sequence ID" value="UJF34598.1"/>
    <property type="molecule type" value="Genomic_DNA"/>
</dbReference>
<evidence type="ECO:0000313" key="2">
    <source>
        <dbReference type="Proteomes" id="UP001649230"/>
    </source>
</evidence>
<sequence length="75" mass="8565">MMTMEMIKEKHQFIVSEKVSMDNANGLLAKMKEKLIAENELTSEEELTFVAYAFKQENMFVLAADRNEGAMSEKA</sequence>
<keyword evidence="2" id="KW-1185">Reference proteome</keyword>
<dbReference type="Proteomes" id="UP001649230">
    <property type="component" value="Chromosome"/>
</dbReference>
<protein>
    <submittedName>
        <fullName evidence="1">Uncharacterized protein</fullName>
    </submittedName>
</protein>
<gene>
    <name evidence="1" type="ORF">L0M14_05315</name>
</gene>
<name>A0ABY3SKL9_9BACL</name>